<dbReference type="Gene3D" id="2.120.10.80">
    <property type="entry name" value="Kelch-type beta propeller"/>
    <property type="match status" value="2"/>
</dbReference>
<comment type="caution">
    <text evidence="2">The sequence shown here is derived from an EMBL/GenBank/DDBJ whole genome shotgun (WGS) entry which is preliminary data.</text>
</comment>
<organism evidence="2 3">
    <name type="scientific">Membranihabitans marinus</name>
    <dbReference type="NCBI Taxonomy" id="1227546"/>
    <lineage>
        <taxon>Bacteria</taxon>
        <taxon>Pseudomonadati</taxon>
        <taxon>Bacteroidota</taxon>
        <taxon>Saprospiria</taxon>
        <taxon>Saprospirales</taxon>
        <taxon>Saprospiraceae</taxon>
        <taxon>Membranihabitans</taxon>
    </lineage>
</organism>
<protein>
    <recommendedName>
        <fullName evidence="4">N-acetylneuraminic acid mutarotase</fullName>
    </recommendedName>
</protein>
<reference evidence="2" key="1">
    <citation type="submission" date="2021-06" db="EMBL/GenBank/DDBJ databases">
        <title>44 bacteria genomes isolated from Dapeng, Shenzhen.</title>
        <authorList>
            <person name="Zheng W."/>
            <person name="Yu S."/>
            <person name="Huang Y."/>
        </authorList>
    </citation>
    <scope>NUCLEOTIDE SEQUENCE</scope>
    <source>
        <strain evidence="2">DP5N28-2</strain>
    </source>
</reference>
<dbReference type="InterPro" id="IPR056734">
    <property type="entry name" value="NANM"/>
</dbReference>
<dbReference type="InterPro" id="IPR015915">
    <property type="entry name" value="Kelch-typ_b-propeller"/>
</dbReference>
<accession>A0A953L8V2</accession>
<evidence type="ECO:0008006" key="4">
    <source>
        <dbReference type="Google" id="ProtNLM"/>
    </source>
</evidence>
<keyword evidence="1" id="KW-0732">Signal</keyword>
<evidence type="ECO:0000313" key="3">
    <source>
        <dbReference type="Proteomes" id="UP000753961"/>
    </source>
</evidence>
<dbReference type="Pfam" id="PF24996">
    <property type="entry name" value="NANM"/>
    <property type="match status" value="2"/>
</dbReference>
<keyword evidence="3" id="KW-1185">Reference proteome</keyword>
<evidence type="ECO:0000256" key="1">
    <source>
        <dbReference type="SAM" id="SignalP"/>
    </source>
</evidence>
<dbReference type="EMBL" id="JAHVHU010000002">
    <property type="protein sequence ID" value="MBY5956953.1"/>
    <property type="molecule type" value="Genomic_DNA"/>
</dbReference>
<evidence type="ECO:0000313" key="2">
    <source>
        <dbReference type="EMBL" id="MBY5956953.1"/>
    </source>
</evidence>
<gene>
    <name evidence="2" type="ORF">KUV50_02320</name>
</gene>
<feature type="chain" id="PRO_5036707613" description="N-acetylneuraminic acid mutarotase" evidence="1">
    <location>
        <begin position="21"/>
        <end position="354"/>
    </location>
</feature>
<sequence>MKKYLYIFAAIFLYSTTSLFGQNGDLTISELPPIPDQEGFAGMFTGVSGGALLCMGGANFPNGRPWEDGQKVWYDYIYVLESENGEWNEAEQKLPYPLGYGVSVTYKDEVLLIGGSNADGHYSGVVGVKYKNGKIVIDYNYPDLPVSLAMMSGALVGETIYIAGGLETPTGSPTNHFFALDLSLDPGNRQWEELESWPGSARLLSVAASKDEKFYLFSGIYSFKNPEGQPDRTLLRDAYVFDPGKERWTALPTLPRAVAAAPNPAPVLGLNHILFPGGLDSATAVYPDPETHPGFLDDVLAYNTLSKTYGSVGTLPEGASRVTLPSTQWKGVWVIPNGESGPGVRSPKVYTISN</sequence>
<proteinExistence type="predicted"/>
<dbReference type="RefSeq" id="WP_222578467.1">
    <property type="nucleotide sequence ID" value="NZ_JAHVHU010000002.1"/>
</dbReference>
<dbReference type="AlphaFoldDB" id="A0A953L8V2"/>
<name>A0A953L8V2_9BACT</name>
<feature type="signal peptide" evidence="1">
    <location>
        <begin position="1"/>
        <end position="20"/>
    </location>
</feature>
<dbReference type="Proteomes" id="UP000753961">
    <property type="component" value="Unassembled WGS sequence"/>
</dbReference>
<dbReference type="SUPFAM" id="SSF117281">
    <property type="entry name" value="Kelch motif"/>
    <property type="match status" value="1"/>
</dbReference>